<protein>
    <submittedName>
        <fullName evidence="3">G/U mismatch-specific uracil-DNA glycosylase</fullName>
    </submittedName>
</protein>
<evidence type="ECO:0000313" key="5">
    <source>
        <dbReference type="Proteomes" id="UP000199135"/>
    </source>
</evidence>
<dbReference type="InterPro" id="IPR036895">
    <property type="entry name" value="Uracil-DNA_glycosylase-like_sf"/>
</dbReference>
<feature type="domain" description="Uracil-DNA glycosylase-like" evidence="1">
    <location>
        <begin position="10"/>
        <end position="158"/>
    </location>
</feature>
<accession>A0A1H9P0V5</accession>
<evidence type="ECO:0000313" key="3">
    <source>
        <dbReference type="EMBL" id="SER41545.1"/>
    </source>
</evidence>
<sequence length="167" mass="18523">MAERISSPLAPVFDEGSRVLILGTMPSPKSRERGFHYGNPQNRFWRVMAALWGEKVPASDVERRSFCRRHQIALDDVLESCVIEGASDASISDPVPNDLRGRVLSHAPIRKIFCTGATSHRLYRRLIEPELGVSATKLPSTSPANAAWSLDRLIDAYSVVREAVEVP</sequence>
<dbReference type="NCBIfam" id="TIGR04274">
    <property type="entry name" value="hypoxanDNAglyco"/>
    <property type="match status" value="1"/>
</dbReference>
<dbReference type="AlphaFoldDB" id="A0A1H9P0V5"/>
<dbReference type="RefSeq" id="WP_090991424.1">
    <property type="nucleotide sequence ID" value="NZ_FNWT01000002.1"/>
</dbReference>
<dbReference type="SMART" id="SM00986">
    <property type="entry name" value="UDG"/>
    <property type="match status" value="1"/>
</dbReference>
<dbReference type="InterPro" id="IPR005122">
    <property type="entry name" value="Uracil-DNA_glycosylase-like"/>
</dbReference>
<dbReference type="SUPFAM" id="SSF52141">
    <property type="entry name" value="Uracil-DNA glycosylase-like"/>
    <property type="match status" value="1"/>
</dbReference>
<reference evidence="3" key="1">
    <citation type="submission" date="2016-10" db="EMBL/GenBank/DDBJ databases">
        <authorList>
            <person name="de Groot N.N."/>
        </authorList>
    </citation>
    <scope>NUCLEOTIDE SEQUENCE [LARGE SCALE GENOMIC DNA]</scope>
    <source>
        <strain evidence="3">KHGC19</strain>
    </source>
</reference>
<evidence type="ECO:0000259" key="1">
    <source>
        <dbReference type="SMART" id="SM00986"/>
    </source>
</evidence>
<reference evidence="4 5" key="2">
    <citation type="submission" date="2016-10" db="EMBL/GenBank/DDBJ databases">
        <authorList>
            <person name="Varghese N."/>
            <person name="Submissions S."/>
        </authorList>
    </citation>
    <scope>NUCLEOTIDE SEQUENCE [LARGE SCALE GENOMIC DNA]</scope>
    <source>
        <strain evidence="4">KHGC19</strain>
        <strain evidence="2 5">WCP15</strain>
    </source>
</reference>
<dbReference type="EMBL" id="FNWT01000002">
    <property type="protein sequence ID" value="SEH41347.1"/>
    <property type="molecule type" value="Genomic_DNA"/>
</dbReference>
<dbReference type="Gene3D" id="3.40.470.10">
    <property type="entry name" value="Uracil-DNA glycosylase-like domain"/>
    <property type="match status" value="1"/>
</dbReference>
<keyword evidence="5" id="KW-1185">Reference proteome</keyword>
<dbReference type="Pfam" id="PF03167">
    <property type="entry name" value="UDG"/>
    <property type="match status" value="1"/>
</dbReference>
<dbReference type="SMART" id="SM00987">
    <property type="entry name" value="UreE_C"/>
    <property type="match status" value="1"/>
</dbReference>
<organism evidence="3 4">
    <name type="scientific">Parafannyhessea umbonata</name>
    <dbReference type="NCBI Taxonomy" id="604330"/>
    <lineage>
        <taxon>Bacteria</taxon>
        <taxon>Bacillati</taxon>
        <taxon>Actinomycetota</taxon>
        <taxon>Coriobacteriia</taxon>
        <taxon>Coriobacteriales</taxon>
        <taxon>Atopobiaceae</taxon>
        <taxon>Parafannyhessea</taxon>
    </lineage>
</organism>
<evidence type="ECO:0000313" key="2">
    <source>
        <dbReference type="EMBL" id="SEH41347.1"/>
    </source>
</evidence>
<evidence type="ECO:0000313" key="4">
    <source>
        <dbReference type="Proteomes" id="UP000199128"/>
    </source>
</evidence>
<dbReference type="InterPro" id="IPR026353">
    <property type="entry name" value="Hypoxan-DNA_Glyclase"/>
</dbReference>
<dbReference type="EMBL" id="FOGP01000002">
    <property type="protein sequence ID" value="SER41545.1"/>
    <property type="molecule type" value="Genomic_DNA"/>
</dbReference>
<dbReference type="Proteomes" id="UP000199135">
    <property type="component" value="Unassembled WGS sequence"/>
</dbReference>
<gene>
    <name evidence="3" type="ORF">SAMN05216446_0725</name>
    <name evidence="2" type="ORF">SAMN05216447_10212</name>
</gene>
<name>A0A1H9P0V5_9ACTN</name>
<dbReference type="CDD" id="cd10032">
    <property type="entry name" value="UDG-F6_HDG"/>
    <property type="match status" value="1"/>
</dbReference>
<dbReference type="Proteomes" id="UP000199128">
    <property type="component" value="Unassembled WGS sequence"/>
</dbReference>
<proteinExistence type="predicted"/>